<dbReference type="GeneTree" id="ENSGT00970000198043"/>
<dbReference type="STRING" id="7868.ENSCMIP00000000250"/>
<dbReference type="SUPFAM" id="SSF48371">
    <property type="entry name" value="ARM repeat"/>
    <property type="match status" value="1"/>
</dbReference>
<dbReference type="OMA" id="CLETCVM"/>
<dbReference type="PANTHER" id="PTHR38323:SF1">
    <property type="entry name" value="PROTEIN HEATR9"/>
    <property type="match status" value="1"/>
</dbReference>
<dbReference type="Gene3D" id="1.25.10.10">
    <property type="entry name" value="Leucine-rich Repeat Variant"/>
    <property type="match status" value="1"/>
</dbReference>
<dbReference type="Ensembl" id="ENSCMIT00000000283.1">
    <property type="protein sequence ID" value="ENSCMIP00000000250.1"/>
    <property type="gene ID" value="ENSCMIG00000000186.1"/>
</dbReference>
<reference evidence="2" key="3">
    <citation type="journal article" date="2014" name="Nature">
        <title>Elephant shark genome provides unique insights into gnathostome evolution.</title>
        <authorList>
            <consortium name="International Elephant Shark Genome Sequencing Consortium"/>
            <person name="Venkatesh B."/>
            <person name="Lee A.P."/>
            <person name="Ravi V."/>
            <person name="Maurya A.K."/>
            <person name="Lian M.M."/>
            <person name="Swann J.B."/>
            <person name="Ohta Y."/>
            <person name="Flajnik M.F."/>
            <person name="Sutoh Y."/>
            <person name="Kasahara M."/>
            <person name="Hoon S."/>
            <person name="Gangu V."/>
            <person name="Roy S.W."/>
            <person name="Irimia M."/>
            <person name="Korzh V."/>
            <person name="Kondrychyn I."/>
            <person name="Lim Z.W."/>
            <person name="Tay B.H."/>
            <person name="Tohari S."/>
            <person name="Kong K.W."/>
            <person name="Ho S."/>
            <person name="Lorente-Galdos B."/>
            <person name="Quilez J."/>
            <person name="Marques-Bonet T."/>
            <person name="Raney B.J."/>
            <person name="Ingham P.W."/>
            <person name="Tay A."/>
            <person name="Hillier L.W."/>
            <person name="Minx P."/>
            <person name="Boehm T."/>
            <person name="Wilson R.K."/>
            <person name="Brenner S."/>
            <person name="Warren W.C."/>
        </authorList>
    </citation>
    <scope>NUCLEOTIDE SEQUENCE [LARGE SCALE GENOMIC DNA]</scope>
</reference>
<proteinExistence type="predicted"/>
<dbReference type="InterPro" id="IPR011989">
    <property type="entry name" value="ARM-like"/>
</dbReference>
<dbReference type="AlphaFoldDB" id="A0A4W3GCG3"/>
<reference evidence="2" key="1">
    <citation type="journal article" date="2006" name="Science">
        <title>Ancient noncoding elements conserved in the human genome.</title>
        <authorList>
            <person name="Venkatesh B."/>
            <person name="Kirkness E.F."/>
            <person name="Loh Y.H."/>
            <person name="Halpern A.L."/>
            <person name="Lee A.P."/>
            <person name="Johnson J."/>
            <person name="Dandona N."/>
            <person name="Viswanathan L.D."/>
            <person name="Tay A."/>
            <person name="Venter J.C."/>
            <person name="Strausberg R.L."/>
            <person name="Brenner S."/>
        </authorList>
    </citation>
    <scope>NUCLEOTIDE SEQUENCE [LARGE SCALE GENOMIC DNA]</scope>
</reference>
<reference evidence="1" key="5">
    <citation type="submission" date="2025-09" db="UniProtKB">
        <authorList>
            <consortium name="Ensembl"/>
        </authorList>
    </citation>
    <scope>IDENTIFICATION</scope>
</reference>
<evidence type="ECO:0000313" key="2">
    <source>
        <dbReference type="Proteomes" id="UP000314986"/>
    </source>
</evidence>
<dbReference type="PANTHER" id="PTHR38323">
    <property type="entry name" value="PROTEIN HEATR9"/>
    <property type="match status" value="1"/>
</dbReference>
<accession>A0A4W3GCG3</accession>
<evidence type="ECO:0000313" key="1">
    <source>
        <dbReference type="Ensembl" id="ENSCMIP00000000250.1"/>
    </source>
</evidence>
<dbReference type="InterPro" id="IPR016024">
    <property type="entry name" value="ARM-type_fold"/>
</dbReference>
<dbReference type="InterPro" id="IPR052873">
    <property type="entry name" value="HEATR9"/>
</dbReference>
<evidence type="ECO:0008006" key="3">
    <source>
        <dbReference type="Google" id="ProtNLM"/>
    </source>
</evidence>
<reference evidence="1" key="4">
    <citation type="submission" date="2025-08" db="UniProtKB">
        <authorList>
            <consortium name="Ensembl"/>
        </authorList>
    </citation>
    <scope>IDENTIFICATION</scope>
</reference>
<name>A0A4W3GCG3_CALMI</name>
<keyword evidence="2" id="KW-1185">Reference proteome</keyword>
<organism evidence="1 2">
    <name type="scientific">Callorhinchus milii</name>
    <name type="common">Ghost shark</name>
    <dbReference type="NCBI Taxonomy" id="7868"/>
    <lineage>
        <taxon>Eukaryota</taxon>
        <taxon>Metazoa</taxon>
        <taxon>Chordata</taxon>
        <taxon>Craniata</taxon>
        <taxon>Vertebrata</taxon>
        <taxon>Chondrichthyes</taxon>
        <taxon>Holocephali</taxon>
        <taxon>Chimaeriformes</taxon>
        <taxon>Callorhinchidae</taxon>
        <taxon>Callorhinchus</taxon>
    </lineage>
</organism>
<sequence>MELIKYVRKDTQIQDDVISNFEDALKRWSMTTRRLRPALSAVSNMVEAFTQIVTTPHADPRIPMKAATCLCYLDSTDQIGIDKLFTYLHDKDSYTKKHALEILAKHLKMYDQVIIQATIDLLCTAPVYKHRLVALETLINIGLEGINENNMTEQIFQTLREKLWNEPHLVVRQRVAMTVNYLRMKRKMWEVVEKQLGHKDEENRSQAVISLGVLGVGSTRMLRTLLEMTEIDPSDQVQFQIIRTFARLHLNDIRVKRNLCNRQQRAGPLGREASKALKNFVNLPCEPKQSVSTLM</sequence>
<reference evidence="2" key="2">
    <citation type="journal article" date="2007" name="PLoS Biol.">
        <title>Survey sequencing and comparative analysis of the elephant shark (Callorhinchus milii) genome.</title>
        <authorList>
            <person name="Venkatesh B."/>
            <person name="Kirkness E.F."/>
            <person name="Loh Y.H."/>
            <person name="Halpern A.L."/>
            <person name="Lee A.P."/>
            <person name="Johnson J."/>
            <person name="Dandona N."/>
            <person name="Viswanathan L.D."/>
            <person name="Tay A."/>
            <person name="Venter J.C."/>
            <person name="Strausberg R.L."/>
            <person name="Brenner S."/>
        </authorList>
    </citation>
    <scope>NUCLEOTIDE SEQUENCE [LARGE SCALE GENOMIC DNA]</scope>
</reference>
<dbReference type="Proteomes" id="UP000314986">
    <property type="component" value="Unassembled WGS sequence"/>
</dbReference>
<dbReference type="InParanoid" id="A0A4W3GCG3"/>
<protein>
    <recommendedName>
        <fullName evidence="3">Condensin complex subunit 1 C-terminal domain-containing protein</fullName>
    </recommendedName>
</protein>